<evidence type="ECO:0000313" key="4">
    <source>
        <dbReference type="Proteomes" id="UP000235739"/>
    </source>
</evidence>
<protein>
    <recommendedName>
        <fullName evidence="2">HTH cro/C1-type domain-containing protein</fullName>
    </recommendedName>
</protein>
<sequence length="217" mass="23660">MNRDVSTQKELGAFVHDARMKLGLTQEALADRAGVSRKWLIGLEQGVRTRAELGKVLDTFEALGISINLSFNAEPEIESSDEDRYQSIAHISPAASEAIRKASSMDQSSFPRLAPSNIGQSAFQKLAASGLGESSFQKFAKELRNQTGIRNLAASDLGQSALQQSLRKELPSSDASTFDRNSSTANDVESEQDQALLDNDECNEPDNKDENNEQGPR</sequence>
<dbReference type="RefSeq" id="WP_102599223.1">
    <property type="nucleotide sequence ID" value="NZ_JBQDIL010000014.1"/>
</dbReference>
<dbReference type="Pfam" id="PF13560">
    <property type="entry name" value="HTH_31"/>
    <property type="match status" value="1"/>
</dbReference>
<feature type="region of interest" description="Disordered" evidence="1">
    <location>
        <begin position="163"/>
        <end position="217"/>
    </location>
</feature>
<dbReference type="GO" id="GO:0003677">
    <property type="term" value="F:DNA binding"/>
    <property type="evidence" value="ECO:0007669"/>
    <property type="project" value="InterPro"/>
</dbReference>
<feature type="domain" description="HTH cro/C1-type" evidence="2">
    <location>
        <begin position="15"/>
        <end position="70"/>
    </location>
</feature>
<dbReference type="InterPro" id="IPR001387">
    <property type="entry name" value="Cro/C1-type_HTH"/>
</dbReference>
<organism evidence="3 4">
    <name type="scientific">Glutamicibacter arilaitensis</name>
    <dbReference type="NCBI Taxonomy" id="256701"/>
    <lineage>
        <taxon>Bacteria</taxon>
        <taxon>Bacillati</taxon>
        <taxon>Actinomycetota</taxon>
        <taxon>Actinomycetes</taxon>
        <taxon>Micrococcales</taxon>
        <taxon>Micrococcaceae</taxon>
        <taxon>Glutamicibacter</taxon>
    </lineage>
</organism>
<evidence type="ECO:0000259" key="2">
    <source>
        <dbReference type="PROSITE" id="PS50943"/>
    </source>
</evidence>
<dbReference type="InterPro" id="IPR010982">
    <property type="entry name" value="Lambda_DNA-bd_dom_sf"/>
</dbReference>
<dbReference type="CDD" id="cd00093">
    <property type="entry name" value="HTH_XRE"/>
    <property type="match status" value="1"/>
</dbReference>
<dbReference type="SMART" id="SM00530">
    <property type="entry name" value="HTH_XRE"/>
    <property type="match status" value="1"/>
</dbReference>
<feature type="compositionally biased region" description="Basic and acidic residues" evidence="1">
    <location>
        <begin position="205"/>
        <end position="217"/>
    </location>
</feature>
<dbReference type="SUPFAM" id="SSF47413">
    <property type="entry name" value="lambda repressor-like DNA-binding domains"/>
    <property type="match status" value="1"/>
</dbReference>
<dbReference type="Proteomes" id="UP000235739">
    <property type="component" value="Unassembled WGS sequence"/>
</dbReference>
<dbReference type="Gene3D" id="1.10.260.40">
    <property type="entry name" value="lambda repressor-like DNA-binding domains"/>
    <property type="match status" value="1"/>
</dbReference>
<reference evidence="3 4" key="1">
    <citation type="journal article" date="2017" name="Elife">
        <title>Extensive horizontal gene transfer in cheese-associated bacteria.</title>
        <authorList>
            <person name="Bonham K.S."/>
            <person name="Wolfe B.E."/>
            <person name="Dutton R.J."/>
        </authorList>
    </citation>
    <scope>NUCLEOTIDE SEQUENCE [LARGE SCALE GENOMIC DNA]</scope>
    <source>
        <strain evidence="3 4">JB182</strain>
    </source>
</reference>
<gene>
    <name evidence="3" type="ORF">CIK84_17930</name>
</gene>
<evidence type="ECO:0000313" key="3">
    <source>
        <dbReference type="EMBL" id="PMQ18676.1"/>
    </source>
</evidence>
<evidence type="ECO:0000256" key="1">
    <source>
        <dbReference type="SAM" id="MobiDB-lite"/>
    </source>
</evidence>
<dbReference type="PROSITE" id="PS50943">
    <property type="entry name" value="HTH_CROC1"/>
    <property type="match status" value="1"/>
</dbReference>
<dbReference type="EMBL" id="PNQX01000004">
    <property type="protein sequence ID" value="PMQ18676.1"/>
    <property type="molecule type" value="Genomic_DNA"/>
</dbReference>
<accession>A0A2N7RXR2</accession>
<comment type="caution">
    <text evidence="3">The sequence shown here is derived from an EMBL/GenBank/DDBJ whole genome shotgun (WGS) entry which is preliminary data.</text>
</comment>
<feature type="compositionally biased region" description="Acidic residues" evidence="1">
    <location>
        <begin position="188"/>
        <end position="204"/>
    </location>
</feature>
<proteinExistence type="predicted"/>
<feature type="compositionally biased region" description="Polar residues" evidence="1">
    <location>
        <begin position="173"/>
        <end position="187"/>
    </location>
</feature>
<dbReference type="AlphaFoldDB" id="A0A2N7RXR2"/>
<name>A0A2N7RXR2_9MICC</name>